<gene>
    <name evidence="3" type="ORF">OUO13_01630</name>
</gene>
<organism evidence="3 4">
    <name type="scientific">Parathalassolituus penaei</name>
    <dbReference type="NCBI Taxonomy" id="2997323"/>
    <lineage>
        <taxon>Bacteria</taxon>
        <taxon>Pseudomonadati</taxon>
        <taxon>Pseudomonadota</taxon>
        <taxon>Gammaproteobacteria</taxon>
        <taxon>Oceanospirillales</taxon>
        <taxon>Oceanospirillaceae</taxon>
        <taxon>Parathalassolituus</taxon>
    </lineage>
</organism>
<dbReference type="Proteomes" id="UP001150830">
    <property type="component" value="Unassembled WGS sequence"/>
</dbReference>
<reference evidence="3" key="1">
    <citation type="submission" date="2022-11" db="EMBL/GenBank/DDBJ databases">
        <title>Parathalassolutuus dongxingensis gen. nov., sp. nov., a novel member of family Oceanospirillaceae isolated from a coastal shrimp pond in Guangxi, China.</title>
        <authorList>
            <person name="Chen H."/>
        </authorList>
    </citation>
    <scope>NUCLEOTIDE SEQUENCE</scope>
    <source>
        <strain evidence="3">G-43</strain>
    </source>
</reference>
<feature type="compositionally biased region" description="Pro residues" evidence="1">
    <location>
        <begin position="1"/>
        <end position="15"/>
    </location>
</feature>
<dbReference type="Pfam" id="PF09919">
    <property type="entry name" value="DUF2149"/>
    <property type="match status" value="1"/>
</dbReference>
<dbReference type="EMBL" id="JAPNOA010000006">
    <property type="protein sequence ID" value="MCY0963888.1"/>
    <property type="molecule type" value="Genomic_DNA"/>
</dbReference>
<dbReference type="AlphaFoldDB" id="A0A9X3EAE4"/>
<dbReference type="InterPro" id="IPR018676">
    <property type="entry name" value="DUF2149"/>
</dbReference>
<keyword evidence="2" id="KW-1133">Transmembrane helix</keyword>
<protein>
    <submittedName>
        <fullName evidence="3">DUF2149 domain-containing protein</fullName>
    </submittedName>
</protein>
<proteinExistence type="predicted"/>
<name>A0A9X3EAE4_9GAMM</name>
<evidence type="ECO:0000313" key="4">
    <source>
        <dbReference type="Proteomes" id="UP001150830"/>
    </source>
</evidence>
<feature type="region of interest" description="Disordered" evidence="1">
    <location>
        <begin position="1"/>
        <end position="23"/>
    </location>
</feature>
<evidence type="ECO:0000313" key="3">
    <source>
        <dbReference type="EMBL" id="MCY0963888.1"/>
    </source>
</evidence>
<accession>A0A9X3EAE4</accession>
<sequence length="113" mass="12422">MKPVKRTPPPSPPPWQTSHFSEADNDPLSGFANIMDVMLVFALGLMLALIAQSKEMREHFKLESGQTVTTGKELAEAPESIKRMMDNHGQGMESLGQVYRDPKTGKLILVGGE</sequence>
<evidence type="ECO:0000256" key="2">
    <source>
        <dbReference type="SAM" id="Phobius"/>
    </source>
</evidence>
<keyword evidence="2" id="KW-0812">Transmembrane</keyword>
<dbReference type="RefSeq" id="WP_283172106.1">
    <property type="nucleotide sequence ID" value="NZ_JAPNOA010000006.1"/>
</dbReference>
<feature type="transmembrane region" description="Helical" evidence="2">
    <location>
        <begin position="30"/>
        <end position="51"/>
    </location>
</feature>
<keyword evidence="4" id="KW-1185">Reference proteome</keyword>
<evidence type="ECO:0000256" key="1">
    <source>
        <dbReference type="SAM" id="MobiDB-lite"/>
    </source>
</evidence>
<comment type="caution">
    <text evidence="3">The sequence shown here is derived from an EMBL/GenBank/DDBJ whole genome shotgun (WGS) entry which is preliminary data.</text>
</comment>
<keyword evidence="2" id="KW-0472">Membrane</keyword>